<dbReference type="Proteomes" id="UP001497600">
    <property type="component" value="Chromosome H"/>
</dbReference>
<dbReference type="PANTHER" id="PTHR36959:SF2">
    <property type="entry name" value="ALTERED INHERITANCE OF MITOCHONDRIA PROTEIN 24, MITOCHONDRIAL"/>
    <property type="match status" value="1"/>
</dbReference>
<gene>
    <name evidence="7" type="ORF">CAAN4_H20692</name>
</gene>
<keyword evidence="4" id="KW-0809">Transit peptide</keyword>
<comment type="subcellular location">
    <subcellularLocation>
        <location evidence="1 6">Mitochondrion</location>
    </subcellularLocation>
</comment>
<dbReference type="Gene3D" id="3.60.160.10">
    <property type="entry name" value="Mitochondrial biogenesis AIM24"/>
    <property type="match status" value="1"/>
</dbReference>
<evidence type="ECO:0000256" key="5">
    <source>
        <dbReference type="ARBA" id="ARBA00023128"/>
    </source>
</evidence>
<reference evidence="7 8" key="1">
    <citation type="submission" date="2024-01" db="EMBL/GenBank/DDBJ databases">
        <authorList>
            <consortium name="Genoscope - CEA"/>
            <person name="William W."/>
        </authorList>
    </citation>
    <scope>NUCLEOTIDE SEQUENCE [LARGE SCALE GENOMIC DNA]</scope>
    <source>
        <strain evidence="7 8">29B2s-10</strain>
    </source>
</reference>
<dbReference type="PANTHER" id="PTHR36959">
    <property type="entry name" value="ALTERED INHERITANCE OF MITOCHONDRIA PROTEIN 24, MITOCHONDRIAL"/>
    <property type="match status" value="1"/>
</dbReference>
<keyword evidence="8" id="KW-1185">Reference proteome</keyword>
<evidence type="ECO:0000256" key="2">
    <source>
        <dbReference type="ARBA" id="ARBA00009322"/>
    </source>
</evidence>
<evidence type="ECO:0000256" key="3">
    <source>
        <dbReference type="ARBA" id="ARBA00013287"/>
    </source>
</evidence>
<dbReference type="InterPro" id="IPR002838">
    <property type="entry name" value="AIM24"/>
</dbReference>
<organism evidence="7 8">
    <name type="scientific">[Candida] anglica</name>
    <dbReference type="NCBI Taxonomy" id="148631"/>
    <lineage>
        <taxon>Eukaryota</taxon>
        <taxon>Fungi</taxon>
        <taxon>Dikarya</taxon>
        <taxon>Ascomycota</taxon>
        <taxon>Saccharomycotina</taxon>
        <taxon>Pichiomycetes</taxon>
        <taxon>Debaryomycetaceae</taxon>
        <taxon>Kurtzmaniella</taxon>
    </lineage>
</organism>
<proteinExistence type="inferred from homology"/>
<dbReference type="InterPro" id="IPR016031">
    <property type="entry name" value="Trp_RNA-bd_attenuator-like_dom"/>
</dbReference>
<protein>
    <recommendedName>
        <fullName evidence="3 6">Altered inheritance of mitochondria protein 24, mitochondrial</fullName>
    </recommendedName>
</protein>
<evidence type="ECO:0000313" key="7">
    <source>
        <dbReference type="EMBL" id="CAK7921945.1"/>
    </source>
</evidence>
<accession>A0ABP0EP61</accession>
<evidence type="ECO:0000256" key="6">
    <source>
        <dbReference type="RuleBase" id="RU363045"/>
    </source>
</evidence>
<dbReference type="SUPFAM" id="SSF51219">
    <property type="entry name" value="TRAP-like"/>
    <property type="match status" value="1"/>
</dbReference>
<sequence length="353" mass="38673">MVQLYSRRNLSIISKIRNSVLGATKTTDISESVGTDSLPKLTGNGPFVELPKFEALGSPTSLLNVTLPASSRLNIRNGSIIAMNGAKLDTLTTRVKNLSHIRPLLYQEMSSVSPVSLLVSGGSNFTILDASEEKSWAIANVQNVVAWTGFNLELVPQARLLSGGNGIYSLSNFTGLRTEGKGKLVLRSQSDLFDVKLEAGEQLLLNPSNLVAHSFTKSEGGTFAKFTTLKSERLQFPPSFNWIERVTIRLRGVSNWIQNATKYVYIKLGGKPSSTKRVTKTGTSEVSKSIGQLTKFSSKFVNFISSQFTRLIRSEVYYQVEGPCELLISSGNGKSHSKTFTKSELDSIYETLK</sequence>
<dbReference type="EMBL" id="OZ004260">
    <property type="protein sequence ID" value="CAK7921945.1"/>
    <property type="molecule type" value="Genomic_DNA"/>
</dbReference>
<name>A0ABP0EP61_9ASCO</name>
<evidence type="ECO:0000313" key="8">
    <source>
        <dbReference type="Proteomes" id="UP001497600"/>
    </source>
</evidence>
<evidence type="ECO:0000256" key="4">
    <source>
        <dbReference type="ARBA" id="ARBA00022946"/>
    </source>
</evidence>
<dbReference type="InterPro" id="IPR036983">
    <property type="entry name" value="AIM24_sf"/>
</dbReference>
<dbReference type="Pfam" id="PF01987">
    <property type="entry name" value="AIM24"/>
    <property type="match status" value="1"/>
</dbReference>
<evidence type="ECO:0000256" key="1">
    <source>
        <dbReference type="ARBA" id="ARBA00004173"/>
    </source>
</evidence>
<comment type="similarity">
    <text evidence="2 6">Belongs to the AIM24 family.</text>
</comment>
<keyword evidence="5 6" id="KW-0496">Mitochondrion</keyword>